<dbReference type="AlphaFoldDB" id="A0A239ETG0"/>
<keyword evidence="1" id="KW-0732">Signal</keyword>
<feature type="signal peptide" evidence="1">
    <location>
        <begin position="1"/>
        <end position="19"/>
    </location>
</feature>
<dbReference type="Proteomes" id="UP000198284">
    <property type="component" value="Unassembled WGS sequence"/>
</dbReference>
<evidence type="ECO:0000313" key="3">
    <source>
        <dbReference type="Proteomes" id="UP000198284"/>
    </source>
</evidence>
<protein>
    <recommendedName>
        <fullName evidence="4">Lipoprotein</fullName>
    </recommendedName>
</protein>
<gene>
    <name evidence="2" type="ORF">SAMN06265795_10310</name>
</gene>
<organism evidence="2 3">
    <name type="scientific">Noviherbaspirillum humi</name>
    <dbReference type="NCBI Taxonomy" id="1688639"/>
    <lineage>
        <taxon>Bacteria</taxon>
        <taxon>Pseudomonadati</taxon>
        <taxon>Pseudomonadota</taxon>
        <taxon>Betaproteobacteria</taxon>
        <taxon>Burkholderiales</taxon>
        <taxon>Oxalobacteraceae</taxon>
        <taxon>Noviherbaspirillum</taxon>
    </lineage>
</organism>
<keyword evidence="3" id="KW-1185">Reference proteome</keyword>
<name>A0A239ETG0_9BURK</name>
<evidence type="ECO:0000313" key="2">
    <source>
        <dbReference type="EMBL" id="SNS47945.1"/>
    </source>
</evidence>
<accession>A0A239ETG0</accession>
<evidence type="ECO:0008006" key="4">
    <source>
        <dbReference type="Google" id="ProtNLM"/>
    </source>
</evidence>
<dbReference type="EMBL" id="FZOT01000003">
    <property type="protein sequence ID" value="SNS47945.1"/>
    <property type="molecule type" value="Genomic_DNA"/>
</dbReference>
<dbReference type="PROSITE" id="PS51257">
    <property type="entry name" value="PROKAR_LIPOPROTEIN"/>
    <property type="match status" value="1"/>
</dbReference>
<sequence length="36" mass="3808">MGKLLIAVSLLASMLVGCASTPSHEVTRAPAEYYID</sequence>
<evidence type="ECO:0000256" key="1">
    <source>
        <dbReference type="SAM" id="SignalP"/>
    </source>
</evidence>
<proteinExistence type="predicted"/>
<reference evidence="2 3" key="1">
    <citation type="submission" date="2017-06" db="EMBL/GenBank/DDBJ databases">
        <authorList>
            <person name="Kim H.J."/>
            <person name="Triplett B.A."/>
        </authorList>
    </citation>
    <scope>NUCLEOTIDE SEQUENCE [LARGE SCALE GENOMIC DNA]</scope>
    <source>
        <strain evidence="2 3">U15</strain>
    </source>
</reference>
<feature type="chain" id="PRO_5012466963" description="Lipoprotein" evidence="1">
    <location>
        <begin position="20"/>
        <end position="36"/>
    </location>
</feature>